<dbReference type="SUPFAM" id="SSF101898">
    <property type="entry name" value="NHL repeat"/>
    <property type="match status" value="1"/>
</dbReference>
<comment type="caution">
    <text evidence="1">The sequence shown here is derived from an EMBL/GenBank/DDBJ whole genome shotgun (WGS) entry which is preliminary data.</text>
</comment>
<dbReference type="Proteomes" id="UP001519460">
    <property type="component" value="Unassembled WGS sequence"/>
</dbReference>
<evidence type="ECO:0000313" key="1">
    <source>
        <dbReference type="EMBL" id="KAK7481643.1"/>
    </source>
</evidence>
<accession>A0ABD0K3W5</accession>
<sequence>MSGTNTTAASGMLATSVTNTTSDVKPGPRVIVYSTDTMSFIHSICPTSQNRIWIQYETGAVKVMALYDENGKQLERRINTDIIRRPMTILEDITIYSHPTKYHKLVWIQPGGGGGEIDIKEPVDIQPCCKGVRDGEYMVELQRKEQGRRMPSSLGYRLVSFDSLQPFKWTKKASIGTADAIVCDVSANRGFFAAIELQFRSSSLNVYTMVDSTCEAGYYPGRDLHPIDACFCQIDGREMLLVAVSDNTVHVLDPTFGWRFVYYLDTGPLTLHDPCYLATDYHHRVWIGYHGGKVILVYL</sequence>
<evidence type="ECO:0000313" key="2">
    <source>
        <dbReference type="Proteomes" id="UP001519460"/>
    </source>
</evidence>
<keyword evidence="2" id="KW-1185">Reference proteome</keyword>
<proteinExistence type="predicted"/>
<dbReference type="EMBL" id="JACVVK020000259">
    <property type="protein sequence ID" value="KAK7481643.1"/>
    <property type="molecule type" value="Genomic_DNA"/>
</dbReference>
<organism evidence="1 2">
    <name type="scientific">Batillaria attramentaria</name>
    <dbReference type="NCBI Taxonomy" id="370345"/>
    <lineage>
        <taxon>Eukaryota</taxon>
        <taxon>Metazoa</taxon>
        <taxon>Spiralia</taxon>
        <taxon>Lophotrochozoa</taxon>
        <taxon>Mollusca</taxon>
        <taxon>Gastropoda</taxon>
        <taxon>Caenogastropoda</taxon>
        <taxon>Sorbeoconcha</taxon>
        <taxon>Cerithioidea</taxon>
        <taxon>Batillariidae</taxon>
        <taxon>Batillaria</taxon>
    </lineage>
</organism>
<name>A0ABD0K3W5_9CAEN</name>
<dbReference type="AlphaFoldDB" id="A0ABD0K3W5"/>
<protein>
    <submittedName>
        <fullName evidence="1">Uncharacterized protein</fullName>
    </submittedName>
</protein>
<gene>
    <name evidence="1" type="ORF">BaRGS_00027159</name>
</gene>
<reference evidence="1 2" key="1">
    <citation type="journal article" date="2023" name="Sci. Data">
        <title>Genome assembly of the Korean intertidal mud-creeper Batillaria attramentaria.</title>
        <authorList>
            <person name="Patra A.K."/>
            <person name="Ho P.T."/>
            <person name="Jun S."/>
            <person name="Lee S.J."/>
            <person name="Kim Y."/>
            <person name="Won Y.J."/>
        </authorList>
    </citation>
    <scope>NUCLEOTIDE SEQUENCE [LARGE SCALE GENOMIC DNA]</scope>
    <source>
        <strain evidence="1">Wonlab-2016</strain>
    </source>
</reference>